<dbReference type="SUPFAM" id="SSF54373">
    <property type="entry name" value="FAD-linked reductases, C-terminal domain"/>
    <property type="match status" value="1"/>
</dbReference>
<evidence type="ECO:0000256" key="1">
    <source>
        <dbReference type="SAM" id="SignalP"/>
    </source>
</evidence>
<dbReference type="Pfam" id="PF01593">
    <property type="entry name" value="Amino_oxidase"/>
    <property type="match status" value="1"/>
</dbReference>
<evidence type="ECO:0000313" key="4">
    <source>
        <dbReference type="EMBL" id="CAF4134079.1"/>
    </source>
</evidence>
<feature type="chain" id="PRO_5035647124" description="Amine oxidase domain-containing protein" evidence="1">
    <location>
        <begin position="17"/>
        <end position="711"/>
    </location>
</feature>
<comment type="caution">
    <text evidence="4">The sequence shown here is derived from an EMBL/GenBank/DDBJ whole genome shotgun (WGS) entry which is preliminary data.</text>
</comment>
<feature type="non-terminal residue" evidence="4">
    <location>
        <position position="711"/>
    </location>
</feature>
<dbReference type="GO" id="GO:0009063">
    <property type="term" value="P:amino acid catabolic process"/>
    <property type="evidence" value="ECO:0007669"/>
    <property type="project" value="TreeGrafter"/>
</dbReference>
<dbReference type="Gene3D" id="3.90.660.10">
    <property type="match status" value="1"/>
</dbReference>
<dbReference type="Gene3D" id="3.50.50.60">
    <property type="entry name" value="FAD/NAD(P)-binding domain"/>
    <property type="match status" value="1"/>
</dbReference>
<accession>A0A8S2QY49</accession>
<sequence>MFKNTILLFFVIYAQGEKLVCQRYNPSADYSLQENNSVSIGLQKCNACLNIAVIGAGVSGLVTAVEMSMSGHKVTIFEASDRIGGRVNTYRSKDGKFLTELGAMRFPLDHHTMLKTYLSKRYKIPIEPFIEEDPNTIMYINDILTTSGQAQRNPNIFEYNVKPSEKGKTPTELWDKATKPIVDMIQNHGYPSAVEKWGSYSVEQYLVESGLSRDAINYISLTQDIETLLYTSVIEYVRILMILSAKTKFSRIKGGNDRFPHALVASCLSIPGNRCSIKKQARVTTVIQQTNKKVQLTWSHSLAGDVGQNRTFDAVVVSTTANAAALIYFHPRKRFRAKYTALRQVNPTCASKIGLFFTRKWWLDLNITGGYSTTDLPIRFTYYFNDTASILGTYVWQKNAALFSTMSDDQALKLILDQVQMIHRTITIKQYYVGGVVKHWCLDEYGHGTDFTIFTPYQEQTIKQDLRESIDNVHFIGEHTADFHLWVESAILSSLRLLLTLQEEVYDLVIVVSGDDSVPFALLSAIYIADKKSNWRITVINEQKQFKAIVDIGQPFGTSSTLASLLEDMSVSLWRQLEFLANMSSGTVLNASQGALILSNKMMNVSCTRTCKTLTTKQLNDQYSFSNIQKGVFNPALGYVNMTNLLTALLKIIKTKNNIFIRQQETFLGYDLSISKNSRYIRLVTNRGTIQTKQAIFVPGVENAQHISSIL</sequence>
<protein>
    <recommendedName>
        <fullName evidence="2">Amine oxidase domain-containing protein</fullName>
    </recommendedName>
</protein>
<dbReference type="PANTHER" id="PTHR10742">
    <property type="entry name" value="FLAVIN MONOAMINE OXIDASE"/>
    <property type="match status" value="1"/>
</dbReference>
<name>A0A8S2QY49_9BILA</name>
<dbReference type="Proteomes" id="UP000682733">
    <property type="component" value="Unassembled WGS sequence"/>
</dbReference>
<dbReference type="PRINTS" id="PR00419">
    <property type="entry name" value="ADXRDTASE"/>
</dbReference>
<dbReference type="EMBL" id="CAJOBA010042489">
    <property type="protein sequence ID" value="CAF4134079.1"/>
    <property type="molecule type" value="Genomic_DNA"/>
</dbReference>
<evidence type="ECO:0000259" key="2">
    <source>
        <dbReference type="Pfam" id="PF01593"/>
    </source>
</evidence>
<dbReference type="InterPro" id="IPR036188">
    <property type="entry name" value="FAD/NAD-bd_sf"/>
</dbReference>
<dbReference type="GO" id="GO:0001716">
    <property type="term" value="F:L-amino-acid oxidase activity"/>
    <property type="evidence" value="ECO:0007669"/>
    <property type="project" value="TreeGrafter"/>
</dbReference>
<dbReference type="SUPFAM" id="SSF51905">
    <property type="entry name" value="FAD/NAD(P)-binding domain"/>
    <property type="match status" value="1"/>
</dbReference>
<evidence type="ECO:0000313" key="3">
    <source>
        <dbReference type="EMBL" id="CAF1323613.1"/>
    </source>
</evidence>
<dbReference type="Gene3D" id="1.10.405.10">
    <property type="entry name" value="Guanine Nucleotide Dissociation Inhibitor, domain 1"/>
    <property type="match status" value="1"/>
</dbReference>
<dbReference type="InterPro" id="IPR002937">
    <property type="entry name" value="Amino_oxidase"/>
</dbReference>
<dbReference type="PANTHER" id="PTHR10742:SF342">
    <property type="entry name" value="AMINE OXIDASE"/>
    <property type="match status" value="1"/>
</dbReference>
<feature type="signal peptide" evidence="1">
    <location>
        <begin position="1"/>
        <end position="16"/>
    </location>
</feature>
<dbReference type="EMBL" id="CAJNOK010020884">
    <property type="protein sequence ID" value="CAF1323613.1"/>
    <property type="molecule type" value="Genomic_DNA"/>
</dbReference>
<proteinExistence type="predicted"/>
<feature type="non-terminal residue" evidence="4">
    <location>
        <position position="1"/>
    </location>
</feature>
<dbReference type="Proteomes" id="UP000677228">
    <property type="component" value="Unassembled WGS sequence"/>
</dbReference>
<gene>
    <name evidence="3" type="ORF">OVA965_LOCUS29557</name>
    <name evidence="4" type="ORF">TMI583_LOCUS30329</name>
</gene>
<feature type="domain" description="Amine oxidase" evidence="2">
    <location>
        <begin position="58"/>
        <end position="496"/>
    </location>
</feature>
<evidence type="ECO:0000313" key="5">
    <source>
        <dbReference type="Proteomes" id="UP000682733"/>
    </source>
</evidence>
<dbReference type="AlphaFoldDB" id="A0A8S2QY49"/>
<dbReference type="InterPro" id="IPR050281">
    <property type="entry name" value="Flavin_monoamine_oxidase"/>
</dbReference>
<keyword evidence="1" id="KW-0732">Signal</keyword>
<reference evidence="4" key="1">
    <citation type="submission" date="2021-02" db="EMBL/GenBank/DDBJ databases">
        <authorList>
            <person name="Nowell W R."/>
        </authorList>
    </citation>
    <scope>NUCLEOTIDE SEQUENCE</scope>
</reference>
<organism evidence="4 5">
    <name type="scientific">Didymodactylos carnosus</name>
    <dbReference type="NCBI Taxonomy" id="1234261"/>
    <lineage>
        <taxon>Eukaryota</taxon>
        <taxon>Metazoa</taxon>
        <taxon>Spiralia</taxon>
        <taxon>Gnathifera</taxon>
        <taxon>Rotifera</taxon>
        <taxon>Eurotatoria</taxon>
        <taxon>Bdelloidea</taxon>
        <taxon>Philodinida</taxon>
        <taxon>Philodinidae</taxon>
        <taxon>Didymodactylos</taxon>
    </lineage>
</organism>